<reference evidence="3 4" key="1">
    <citation type="submission" date="2017-05" db="EMBL/GenBank/DDBJ databases">
        <title>Complete and WGS of Bordetella genogroups.</title>
        <authorList>
            <person name="Spilker T."/>
            <person name="LiPuma J."/>
        </authorList>
    </citation>
    <scope>NUCLEOTIDE SEQUENCE [LARGE SCALE GENOMIC DNA]</scope>
    <source>
        <strain evidence="3 4">AU9919</strain>
    </source>
</reference>
<evidence type="ECO:0000313" key="4">
    <source>
        <dbReference type="Proteomes" id="UP000216885"/>
    </source>
</evidence>
<dbReference type="InterPro" id="IPR042100">
    <property type="entry name" value="Bug_dom1"/>
</dbReference>
<proteinExistence type="inferred from homology"/>
<dbReference type="PANTHER" id="PTHR42928:SF5">
    <property type="entry name" value="BLR1237 PROTEIN"/>
    <property type="match status" value="1"/>
</dbReference>
<dbReference type="Pfam" id="PF03401">
    <property type="entry name" value="TctC"/>
    <property type="match status" value="1"/>
</dbReference>
<dbReference type="PIRSF" id="PIRSF017082">
    <property type="entry name" value="YflP"/>
    <property type="match status" value="1"/>
</dbReference>
<name>A0A261U0M1_9BORD</name>
<organism evidence="3 4">
    <name type="scientific">Bordetella genomosp. 4</name>
    <dbReference type="NCBI Taxonomy" id="463044"/>
    <lineage>
        <taxon>Bacteria</taxon>
        <taxon>Pseudomonadati</taxon>
        <taxon>Pseudomonadota</taxon>
        <taxon>Betaproteobacteria</taxon>
        <taxon>Burkholderiales</taxon>
        <taxon>Alcaligenaceae</taxon>
        <taxon>Bordetella</taxon>
    </lineage>
</organism>
<evidence type="ECO:0000256" key="1">
    <source>
        <dbReference type="ARBA" id="ARBA00006987"/>
    </source>
</evidence>
<protein>
    <recommendedName>
        <fullName evidence="5">LacI family transcriptional regulator</fullName>
    </recommendedName>
</protein>
<dbReference type="Gene3D" id="3.40.190.150">
    <property type="entry name" value="Bordetella uptake gene, domain 1"/>
    <property type="match status" value="1"/>
</dbReference>
<dbReference type="RefSeq" id="WP_094822323.1">
    <property type="nucleotide sequence ID" value="NZ_NEVO01000010.1"/>
</dbReference>
<dbReference type="PANTHER" id="PTHR42928">
    <property type="entry name" value="TRICARBOXYLATE-BINDING PROTEIN"/>
    <property type="match status" value="1"/>
</dbReference>
<dbReference type="CDD" id="cd07012">
    <property type="entry name" value="PBP2_Bug_TTT"/>
    <property type="match status" value="1"/>
</dbReference>
<comment type="caution">
    <text evidence="3">The sequence shown here is derived from an EMBL/GenBank/DDBJ whole genome shotgun (WGS) entry which is preliminary data.</text>
</comment>
<evidence type="ECO:0008006" key="5">
    <source>
        <dbReference type="Google" id="ProtNLM"/>
    </source>
</evidence>
<feature type="chain" id="PRO_5012085525" description="LacI family transcriptional regulator" evidence="2">
    <location>
        <begin position="25"/>
        <end position="321"/>
    </location>
</feature>
<gene>
    <name evidence="3" type="ORF">CAL20_18200</name>
</gene>
<dbReference type="Proteomes" id="UP000216885">
    <property type="component" value="Unassembled WGS sequence"/>
</dbReference>
<dbReference type="OrthoDB" id="8879079at2"/>
<dbReference type="SUPFAM" id="SSF53850">
    <property type="entry name" value="Periplasmic binding protein-like II"/>
    <property type="match status" value="1"/>
</dbReference>
<sequence length="321" mass="34306">MKKLLHLCAALISASAITTTAAAAQEYPHQPVTIVVPYAPGGVTDVYGRVIADYLGRQWKVPVIVKNEAGGGTMIGTSAVARAEPDGNTILLTSYAYTSNPILRTDLSYDKDAFRPVMLLGNSRNMLVVSARGDLHTLDDVVAKAKKSPGNLRLASSGIASSPHIAAELWAREEGVQITHVPYRGTSPAMNDVFAGEVDGIFDGPSAMPNVRAGKLRAIAIASEKPHPFAPGVPTFRELGVDLVFGSWFGFLVPKNTPDAIVDKLNADLRRAVEDPTVKAAIDKTGLLLSAGSPEQFSDFLNYESERLQKLAKTSADLRLQ</sequence>
<evidence type="ECO:0000313" key="3">
    <source>
        <dbReference type="EMBL" id="OZI54413.1"/>
    </source>
</evidence>
<accession>A0A261U0M1</accession>
<comment type="similarity">
    <text evidence="1">Belongs to the UPF0065 (bug) family.</text>
</comment>
<dbReference type="InterPro" id="IPR005064">
    <property type="entry name" value="BUG"/>
</dbReference>
<feature type="signal peptide" evidence="2">
    <location>
        <begin position="1"/>
        <end position="24"/>
    </location>
</feature>
<dbReference type="Gene3D" id="3.40.190.10">
    <property type="entry name" value="Periplasmic binding protein-like II"/>
    <property type="match status" value="1"/>
</dbReference>
<keyword evidence="2" id="KW-0732">Signal</keyword>
<evidence type="ECO:0000256" key="2">
    <source>
        <dbReference type="SAM" id="SignalP"/>
    </source>
</evidence>
<dbReference type="EMBL" id="NEVQ01000017">
    <property type="protein sequence ID" value="OZI54413.1"/>
    <property type="molecule type" value="Genomic_DNA"/>
</dbReference>
<keyword evidence="4" id="KW-1185">Reference proteome</keyword>
<dbReference type="AlphaFoldDB" id="A0A261U0M1"/>